<gene>
    <name evidence="4 6" type="primary">Vsig4</name>
</gene>
<dbReference type="PANTHER" id="PTHR15466:SF2">
    <property type="entry name" value="V-SET AND IMMUNOGLOBULIN DOMAIN-CONTAINING PROTEIN 4"/>
    <property type="match status" value="1"/>
</dbReference>
<dbReference type="PROSITE" id="PS50835">
    <property type="entry name" value="IG_LIKE"/>
    <property type="match status" value="1"/>
</dbReference>
<evidence type="ECO:0000256" key="2">
    <source>
        <dbReference type="SAM" id="SignalP"/>
    </source>
</evidence>
<dbReference type="eggNOG" id="ENOG502S07Y">
    <property type="taxonomic scope" value="Eukaryota"/>
</dbReference>
<keyword evidence="5" id="KW-1185">Reference proteome</keyword>
<reference evidence="4" key="1">
    <citation type="submission" date="2024-01" db="EMBL/GenBank/DDBJ databases">
        <title>GRCr8: a new rat reference genome assembly contstructed from accurate long reads and long range scaffolding.</title>
        <authorList>
            <person name="Doris P.A."/>
            <person name="Kalbfleisch T."/>
            <person name="Li K."/>
            <person name="Howe K."/>
            <person name="Wood J."/>
        </authorList>
    </citation>
    <scope>NUCLEOTIDE SEQUENCE [LARGE SCALE GENOMIC DNA]</scope>
    <source>
        <strain evidence="4">Brown Norway</strain>
    </source>
</reference>
<keyword evidence="1" id="KW-0472">Membrane</keyword>
<dbReference type="InterPro" id="IPR013783">
    <property type="entry name" value="Ig-like_fold"/>
</dbReference>
<dbReference type="PhylomeDB" id="F7FEU1"/>
<evidence type="ECO:0000313" key="5">
    <source>
        <dbReference type="Proteomes" id="UP000002494"/>
    </source>
</evidence>
<dbReference type="InterPro" id="IPR036179">
    <property type="entry name" value="Ig-like_dom_sf"/>
</dbReference>
<keyword evidence="1" id="KW-1133">Transmembrane helix</keyword>
<dbReference type="SMART" id="SM00409">
    <property type="entry name" value="IG"/>
    <property type="match status" value="1"/>
</dbReference>
<evidence type="ECO:0007829" key="7">
    <source>
        <dbReference type="PeptideAtlas" id="F7FEU1"/>
    </source>
</evidence>
<dbReference type="GO" id="GO:0043031">
    <property type="term" value="P:negative regulation of macrophage activation"/>
    <property type="evidence" value="ECO:0007669"/>
    <property type="project" value="InterPro"/>
</dbReference>
<dbReference type="GO" id="GO:0042130">
    <property type="term" value="P:negative regulation of T cell proliferation"/>
    <property type="evidence" value="ECO:0000266"/>
    <property type="project" value="RGD"/>
</dbReference>
<dbReference type="InterPro" id="IPR013106">
    <property type="entry name" value="Ig_V-set"/>
</dbReference>
<keyword evidence="7" id="KW-1267">Proteomics identification</keyword>
<evidence type="ECO:0000259" key="3">
    <source>
        <dbReference type="PROSITE" id="PS50835"/>
    </source>
</evidence>
<dbReference type="Ensembl" id="ENSRNOT00000032121.7">
    <property type="protein sequence ID" value="ENSRNOP00000036992.4"/>
    <property type="gene ID" value="ENSRNOG00000038132.5"/>
</dbReference>
<dbReference type="AlphaFoldDB" id="F7FEU1"/>
<accession>F7FEU1</accession>
<dbReference type="GO" id="GO:0032703">
    <property type="term" value="P:negative regulation of interleukin-2 production"/>
    <property type="evidence" value="ECO:0000266"/>
    <property type="project" value="RGD"/>
</dbReference>
<dbReference type="PANTHER" id="PTHR15466">
    <property type="entry name" value="V-SET AND IMMUNOGLOBULIN DOMAIN CONTAINING 4"/>
    <property type="match status" value="1"/>
</dbReference>
<dbReference type="InParanoid" id="F7FEU1"/>
<dbReference type="GeneID" id="312102"/>
<keyword evidence="1" id="KW-0812">Transmembrane</keyword>
<evidence type="ECO:0000313" key="6">
    <source>
        <dbReference type="RGD" id="1564659"/>
    </source>
</evidence>
<dbReference type="SMR" id="F7FEU1"/>
<dbReference type="InterPro" id="IPR007110">
    <property type="entry name" value="Ig-like_dom"/>
</dbReference>
<dbReference type="SMART" id="SM00406">
    <property type="entry name" value="IGv"/>
    <property type="match status" value="1"/>
</dbReference>
<dbReference type="OrthoDB" id="9448246at2759"/>
<dbReference type="Pfam" id="PF07686">
    <property type="entry name" value="V-set"/>
    <property type="match status" value="1"/>
</dbReference>
<protein>
    <submittedName>
        <fullName evidence="4">V-set and immunoglobulin domain containing 4</fullName>
    </submittedName>
</protein>
<dbReference type="Bgee" id="ENSRNOG00000038132">
    <property type="expression patterns" value="Expressed in liver and 3 other cell types or tissues"/>
</dbReference>
<proteinExistence type="evidence at protein level"/>
<feature type="chain" id="PRO_5006467251" evidence="2">
    <location>
        <begin position="20"/>
        <end position="285"/>
    </location>
</feature>
<feature type="domain" description="Ig-like" evidence="3">
    <location>
        <begin position="21"/>
        <end position="131"/>
    </location>
</feature>
<dbReference type="RefSeq" id="NP_001020175.1">
    <property type="nucleotide sequence ID" value="NM_001025004.1"/>
</dbReference>
<dbReference type="GO" id="GO:0045957">
    <property type="term" value="P:negative regulation of complement activation, alternative pathway"/>
    <property type="evidence" value="ECO:0000266"/>
    <property type="project" value="RGD"/>
</dbReference>
<dbReference type="GO" id="GO:0032991">
    <property type="term" value="C:protein-containing complex"/>
    <property type="evidence" value="ECO:0000266"/>
    <property type="project" value="RGD"/>
</dbReference>
<dbReference type="Gene3D" id="2.60.40.10">
    <property type="entry name" value="Immunoglobulins"/>
    <property type="match status" value="1"/>
</dbReference>
<dbReference type="FunCoup" id="F7FEU1">
    <property type="interactions" value="402"/>
</dbReference>
<dbReference type="Proteomes" id="UP000002494">
    <property type="component" value="Chromosome X"/>
</dbReference>
<dbReference type="GO" id="GO:0001851">
    <property type="term" value="F:complement component C3b binding"/>
    <property type="evidence" value="ECO:0000266"/>
    <property type="project" value="RGD"/>
</dbReference>
<dbReference type="AGR" id="RGD:1564659"/>
<name>F7FEU1_RAT</name>
<dbReference type="GO" id="GO:0010628">
    <property type="term" value="P:positive regulation of gene expression"/>
    <property type="evidence" value="ECO:0007001"/>
    <property type="project" value="RGD"/>
</dbReference>
<sequence>MEISSSLLFLSHLIVLTYGHPVLKTPERVTGTWKGDVKIQCIYNPLTGYREVLVKWLVQRGSDHVTIFLRDYSGDHVQQAKYRGRLKVSHKVPGDVSLQLNNLQMDDRNHYTCEVTWQTPDGDQVRRDKITELRVQKYPYKPPKITTEALTTMQSSLEATTITSSTSDWTTSVTQTPQGTTTVPGGKLPIFAIILIICFCCIVVVTIAFIMFRRRTFQEYVYEVSRMYARQTSNSEETTRVTTIASAYFNNEPDSQALINDYSDDPCLSQEYQITTRSTMTIPAC</sequence>
<dbReference type="CTD" id="11326"/>
<evidence type="ECO:0000313" key="4">
    <source>
        <dbReference type="Ensembl" id="ENSRNOP00000036992.4"/>
    </source>
</evidence>
<dbReference type="RGD" id="1564659">
    <property type="gene designation" value="Vsig4"/>
</dbReference>
<reference evidence="4" key="3">
    <citation type="submission" date="2025-09" db="UniProtKB">
        <authorList>
            <consortium name="Ensembl"/>
        </authorList>
    </citation>
    <scope>IDENTIFICATION</scope>
    <source>
        <strain evidence="4">Brown Norway</strain>
    </source>
</reference>
<dbReference type="InterPro" id="IPR003599">
    <property type="entry name" value="Ig_sub"/>
</dbReference>
<evidence type="ECO:0000256" key="1">
    <source>
        <dbReference type="SAM" id="Phobius"/>
    </source>
</evidence>
<dbReference type="InterPro" id="IPR039939">
    <property type="entry name" value="VSIG4"/>
</dbReference>
<dbReference type="PaxDb" id="10116-ENSRNOP00000036992"/>
<dbReference type="GeneTree" id="ENSGT00390000001432"/>
<feature type="signal peptide" evidence="2">
    <location>
        <begin position="1"/>
        <end position="19"/>
    </location>
</feature>
<organism evidence="4 5">
    <name type="scientific">Rattus norvegicus</name>
    <name type="common">Rat</name>
    <dbReference type="NCBI Taxonomy" id="10116"/>
    <lineage>
        <taxon>Eukaryota</taxon>
        <taxon>Metazoa</taxon>
        <taxon>Chordata</taxon>
        <taxon>Craniata</taxon>
        <taxon>Vertebrata</taxon>
        <taxon>Euteleostomi</taxon>
        <taxon>Mammalia</taxon>
        <taxon>Eutheria</taxon>
        <taxon>Euarchontoglires</taxon>
        <taxon>Glires</taxon>
        <taxon>Rodentia</taxon>
        <taxon>Myomorpha</taxon>
        <taxon>Muroidea</taxon>
        <taxon>Muridae</taxon>
        <taxon>Murinae</taxon>
        <taxon>Rattus</taxon>
    </lineage>
</organism>
<dbReference type="SUPFAM" id="SSF48726">
    <property type="entry name" value="Immunoglobulin"/>
    <property type="match status" value="1"/>
</dbReference>
<dbReference type="STRING" id="10116.ENSRNOP00000036992"/>
<reference evidence="4" key="2">
    <citation type="submission" date="2025-08" db="UniProtKB">
        <authorList>
            <consortium name="Ensembl"/>
        </authorList>
    </citation>
    <scope>IDENTIFICATION</scope>
    <source>
        <strain evidence="4">Brown Norway</strain>
    </source>
</reference>
<dbReference type="OMA" id="DYSEDPC"/>
<dbReference type="KEGG" id="rno:312102"/>
<feature type="transmembrane region" description="Helical" evidence="1">
    <location>
        <begin position="190"/>
        <end position="212"/>
    </location>
</feature>
<keyword evidence="2" id="KW-0732">Signal</keyword>